<dbReference type="InterPro" id="IPR011990">
    <property type="entry name" value="TPR-like_helical_dom_sf"/>
</dbReference>
<dbReference type="Pfam" id="PF01535">
    <property type="entry name" value="PPR"/>
    <property type="match status" value="2"/>
</dbReference>
<feature type="repeat" description="PPR" evidence="2">
    <location>
        <begin position="258"/>
        <end position="288"/>
    </location>
</feature>
<evidence type="ECO:0000313" key="4">
    <source>
        <dbReference type="Proteomes" id="UP001177003"/>
    </source>
</evidence>
<dbReference type="PANTHER" id="PTHR47926:SF491">
    <property type="entry name" value="(WILD MALAYSIAN BANANA) HYPOTHETICAL PROTEIN"/>
    <property type="match status" value="1"/>
</dbReference>
<dbReference type="Pfam" id="PF13041">
    <property type="entry name" value="PPR_2"/>
    <property type="match status" value="2"/>
</dbReference>
<dbReference type="InterPro" id="IPR046960">
    <property type="entry name" value="PPR_At4g14850-like_plant"/>
</dbReference>
<dbReference type="Gene3D" id="1.25.40.10">
    <property type="entry name" value="Tetratricopeptide repeat domain"/>
    <property type="match status" value="2"/>
</dbReference>
<dbReference type="GO" id="GO:0003723">
    <property type="term" value="F:RNA binding"/>
    <property type="evidence" value="ECO:0007669"/>
    <property type="project" value="InterPro"/>
</dbReference>
<dbReference type="PANTHER" id="PTHR47926">
    <property type="entry name" value="PENTATRICOPEPTIDE REPEAT-CONTAINING PROTEIN"/>
    <property type="match status" value="1"/>
</dbReference>
<dbReference type="Proteomes" id="UP001177003">
    <property type="component" value="Chromosome 8"/>
</dbReference>
<dbReference type="FunFam" id="1.25.40.10:FF:001814">
    <property type="entry name" value="Pentatricopeptide repeat-containing protein At1g77170, mitochondrial"/>
    <property type="match status" value="1"/>
</dbReference>
<gene>
    <name evidence="3" type="ORF">LSALG_LOCUS37268</name>
</gene>
<dbReference type="AlphaFoldDB" id="A0AA36EM79"/>
<organism evidence="3 4">
    <name type="scientific">Lactuca saligna</name>
    <name type="common">Willowleaf lettuce</name>
    <dbReference type="NCBI Taxonomy" id="75948"/>
    <lineage>
        <taxon>Eukaryota</taxon>
        <taxon>Viridiplantae</taxon>
        <taxon>Streptophyta</taxon>
        <taxon>Embryophyta</taxon>
        <taxon>Tracheophyta</taxon>
        <taxon>Spermatophyta</taxon>
        <taxon>Magnoliopsida</taxon>
        <taxon>eudicotyledons</taxon>
        <taxon>Gunneridae</taxon>
        <taxon>Pentapetalae</taxon>
        <taxon>asterids</taxon>
        <taxon>campanulids</taxon>
        <taxon>Asterales</taxon>
        <taxon>Asteraceae</taxon>
        <taxon>Cichorioideae</taxon>
        <taxon>Cichorieae</taxon>
        <taxon>Lactucinae</taxon>
        <taxon>Lactuca</taxon>
    </lineage>
</organism>
<dbReference type="Pfam" id="PF20431">
    <property type="entry name" value="E_motif"/>
    <property type="match status" value="1"/>
</dbReference>
<dbReference type="FunFam" id="1.25.40.10:FF:000184">
    <property type="entry name" value="Pentatricopeptide repeat-containing protein, chloroplastic"/>
    <property type="match status" value="1"/>
</dbReference>
<accession>A0AA36EM79</accession>
<feature type="repeat" description="PPR" evidence="2">
    <location>
        <begin position="186"/>
        <end position="220"/>
    </location>
</feature>
<reference evidence="3" key="1">
    <citation type="submission" date="2023-04" db="EMBL/GenBank/DDBJ databases">
        <authorList>
            <person name="Vijverberg K."/>
            <person name="Xiong W."/>
            <person name="Schranz E."/>
        </authorList>
    </citation>
    <scope>NUCLEOTIDE SEQUENCE</scope>
</reference>
<dbReference type="InterPro" id="IPR046848">
    <property type="entry name" value="E_motif"/>
</dbReference>
<dbReference type="EMBL" id="OX465084">
    <property type="protein sequence ID" value="CAI9298510.1"/>
    <property type="molecule type" value="Genomic_DNA"/>
</dbReference>
<evidence type="ECO:0000313" key="3">
    <source>
        <dbReference type="EMBL" id="CAI9298510.1"/>
    </source>
</evidence>
<protein>
    <recommendedName>
        <fullName evidence="5">Pentacotripeptide-repeat region of PRORP domain-containing protein</fullName>
    </recommendedName>
</protein>
<keyword evidence="1" id="KW-0677">Repeat</keyword>
<evidence type="ECO:0000256" key="1">
    <source>
        <dbReference type="ARBA" id="ARBA00022737"/>
    </source>
</evidence>
<dbReference type="InterPro" id="IPR002885">
    <property type="entry name" value="PPR_rpt"/>
</dbReference>
<evidence type="ECO:0008006" key="5">
    <source>
        <dbReference type="Google" id="ProtNLM"/>
    </source>
</evidence>
<proteinExistence type="predicted"/>
<dbReference type="PROSITE" id="PS51375">
    <property type="entry name" value="PPR"/>
    <property type="match status" value="4"/>
</dbReference>
<name>A0AA36EM79_LACSI</name>
<dbReference type="NCBIfam" id="TIGR00756">
    <property type="entry name" value="PPR"/>
    <property type="match status" value="5"/>
</dbReference>
<feature type="repeat" description="PPR" evidence="2">
    <location>
        <begin position="289"/>
        <end position="323"/>
    </location>
</feature>
<evidence type="ECO:0000256" key="2">
    <source>
        <dbReference type="PROSITE-ProRule" id="PRU00708"/>
    </source>
</evidence>
<sequence length="468" mass="52715">MTLTHTLGINLWRHQIPKYFTISCHLNHSLTALDPFRNASNGYSYTSQDWVKAISTHITNCTNIQQLNEIYAHVIRVHMLERQRAPFYWNTIIRAYTRLSSPSKALYVSIAMSRAGVHPDTYTLPVILQSVSQKNEISIVRQFHSVATKHGLDTNKFCESGFISLYSKAGDFNNARKLFDESPERNLGSWNAVIGGLSQSGRAREAVDMFLELKRSGLAPDDVTMVSITSACGSLGDFNLALQLHKCVLQAKTLEKSELLMLNSLIDMYGKCGRMDLAHIIFSRMQERNVCSWTSMIVGYATHGHVNEALECFRAMRETRVRPNGVTFIGVLSACVHGGVVEEGRYYFNMMKNEYGIKPCVEHYGCMVDLFSRCGLLDEAREMVEAMPMEGNVVIWGSLMGGCEKYGNVKMGEFVGKKLMELEPWNDGVYVVMSNIYASNGLWEDVGKMRKIMKERRLAKVPGYSLGV</sequence>
<keyword evidence="4" id="KW-1185">Reference proteome</keyword>
<dbReference type="GO" id="GO:0009451">
    <property type="term" value="P:RNA modification"/>
    <property type="evidence" value="ECO:0007669"/>
    <property type="project" value="InterPro"/>
</dbReference>
<feature type="repeat" description="PPR" evidence="2">
    <location>
        <begin position="85"/>
        <end position="119"/>
    </location>
</feature>